<evidence type="ECO:0000256" key="1">
    <source>
        <dbReference type="SAM" id="Phobius"/>
    </source>
</evidence>
<reference evidence="2 3" key="1">
    <citation type="journal article" date="2016" name="Nat. Commun.">
        <title>Thousands of microbial genomes shed light on interconnected biogeochemical processes in an aquifer system.</title>
        <authorList>
            <person name="Anantharaman K."/>
            <person name="Brown C.T."/>
            <person name="Hug L.A."/>
            <person name="Sharon I."/>
            <person name="Castelle C.J."/>
            <person name="Probst A.J."/>
            <person name="Thomas B.C."/>
            <person name="Singh A."/>
            <person name="Wilkins M.J."/>
            <person name="Karaoz U."/>
            <person name="Brodie E.L."/>
            <person name="Williams K.H."/>
            <person name="Hubbard S.S."/>
            <person name="Banfield J.F."/>
        </authorList>
    </citation>
    <scope>NUCLEOTIDE SEQUENCE [LARGE SCALE GENOMIC DNA]</scope>
</reference>
<keyword evidence="1" id="KW-0812">Transmembrane</keyword>
<proteinExistence type="predicted"/>
<feature type="transmembrane region" description="Helical" evidence="1">
    <location>
        <begin position="6"/>
        <end position="25"/>
    </location>
</feature>
<evidence type="ECO:0000313" key="2">
    <source>
        <dbReference type="EMBL" id="OGY51824.1"/>
    </source>
</evidence>
<gene>
    <name evidence="2" type="ORF">A3J59_01910</name>
</gene>
<dbReference type="EMBL" id="MHIL01000014">
    <property type="protein sequence ID" value="OGY51824.1"/>
    <property type="molecule type" value="Genomic_DNA"/>
</dbReference>
<keyword evidence="1" id="KW-0472">Membrane</keyword>
<dbReference type="InterPro" id="IPR013783">
    <property type="entry name" value="Ig-like_fold"/>
</dbReference>
<evidence type="ECO:0000313" key="3">
    <source>
        <dbReference type="Proteomes" id="UP000177310"/>
    </source>
</evidence>
<dbReference type="InterPro" id="IPR036116">
    <property type="entry name" value="FN3_sf"/>
</dbReference>
<dbReference type="SUPFAM" id="SSF49265">
    <property type="entry name" value="Fibronectin type III"/>
    <property type="match status" value="1"/>
</dbReference>
<keyword evidence="1" id="KW-1133">Transmembrane helix</keyword>
<evidence type="ECO:0008006" key="4">
    <source>
        <dbReference type="Google" id="ProtNLM"/>
    </source>
</evidence>
<comment type="caution">
    <text evidence="2">The sequence shown here is derived from an EMBL/GenBank/DDBJ whole genome shotgun (WGS) entry which is preliminary data.</text>
</comment>
<name>A0A1G1YHT9_9BACT</name>
<dbReference type="AlphaFoldDB" id="A0A1G1YHT9"/>
<dbReference type="Proteomes" id="UP000177310">
    <property type="component" value="Unassembled WGS sequence"/>
</dbReference>
<sequence length="153" mass="17193">MQKPALLVSLIVIAIVGVLLSLFLLEFQNKSSESTSSFNYDTQSEEGLTTEAAISEVPPPPFDATVTVFDRYVLIEWPNSTSDLIDHYRVYRSVPEPGGGYILIGETSSNSFRDNIQDGYRYHYLVSSVSRYGVESQLPEFNYLPVDRSLLNQ</sequence>
<accession>A0A1G1YHT9</accession>
<dbReference type="Gene3D" id="2.60.40.10">
    <property type="entry name" value="Immunoglobulins"/>
    <property type="match status" value="1"/>
</dbReference>
<organism evidence="2 3">
    <name type="scientific">Candidatus Buchananbacteria bacterium RIFCSPHIGHO2_02_FULL_56_16</name>
    <dbReference type="NCBI Taxonomy" id="1797542"/>
    <lineage>
        <taxon>Bacteria</taxon>
        <taxon>Candidatus Buchananiibacteriota</taxon>
    </lineage>
</organism>
<protein>
    <recommendedName>
        <fullName evidence="4">Fibronectin type-III domain-containing protein</fullName>
    </recommendedName>
</protein>